<dbReference type="RefSeq" id="WP_147869406.1">
    <property type="nucleotide sequence ID" value="NZ_CP036264.1"/>
</dbReference>
<accession>A0A5B9MHZ5</accession>
<dbReference type="AlphaFoldDB" id="A0A5B9MHZ5"/>
<evidence type="ECO:0000313" key="1">
    <source>
        <dbReference type="EMBL" id="QEG00120.1"/>
    </source>
</evidence>
<gene>
    <name evidence="1" type="ORF">Mal15_41890</name>
</gene>
<dbReference type="EMBL" id="CP036264">
    <property type="protein sequence ID" value="QEG00120.1"/>
    <property type="molecule type" value="Genomic_DNA"/>
</dbReference>
<sequence length="259" mass="28123">MKHALHLEIQPQPNDSSCGPTCLAAVYAYWNDPVDLSQLIRETGGGDGSGTLAVQLGCHALRRGYDAEITTYNLHLFDPSWFDAVDGTAPADRLSDKLQAQLDAKRIRNDIDIRRFEAATDYYVEYLRLGGRVQMQPLDDRLITKTLTAGVPILCGLSATYLYREARERPQPLDAEGRSSVADDILGDPAGHFVVLHGYDCGSGNVFIADPLHPNPIAPTNNYLAPLSQVTSAILLGIVTYDANLLTLEPGSKSKGSLA</sequence>
<protein>
    <recommendedName>
        <fullName evidence="3">Peptidase C39 family protein</fullName>
    </recommendedName>
</protein>
<dbReference type="KEGG" id="smam:Mal15_41890"/>
<organism evidence="1 2">
    <name type="scientific">Stieleria maiorica</name>
    <dbReference type="NCBI Taxonomy" id="2795974"/>
    <lineage>
        <taxon>Bacteria</taxon>
        <taxon>Pseudomonadati</taxon>
        <taxon>Planctomycetota</taxon>
        <taxon>Planctomycetia</taxon>
        <taxon>Pirellulales</taxon>
        <taxon>Pirellulaceae</taxon>
        <taxon>Stieleria</taxon>
    </lineage>
</organism>
<evidence type="ECO:0000313" key="2">
    <source>
        <dbReference type="Proteomes" id="UP000321353"/>
    </source>
</evidence>
<reference evidence="1 2" key="1">
    <citation type="submission" date="2019-02" db="EMBL/GenBank/DDBJ databases">
        <title>Planctomycetal bacteria perform biofilm scaping via a novel small molecule.</title>
        <authorList>
            <person name="Jeske O."/>
            <person name="Boedeker C."/>
            <person name="Wiegand S."/>
            <person name="Breitling P."/>
            <person name="Kallscheuer N."/>
            <person name="Jogler M."/>
            <person name="Rohde M."/>
            <person name="Petersen J."/>
            <person name="Medema M.H."/>
            <person name="Surup F."/>
            <person name="Jogler C."/>
        </authorList>
    </citation>
    <scope>NUCLEOTIDE SEQUENCE [LARGE SCALE GENOMIC DNA]</scope>
    <source>
        <strain evidence="1 2">Mal15</strain>
    </source>
</reference>
<evidence type="ECO:0008006" key="3">
    <source>
        <dbReference type="Google" id="ProtNLM"/>
    </source>
</evidence>
<dbReference type="Gene3D" id="3.90.70.10">
    <property type="entry name" value="Cysteine proteinases"/>
    <property type="match status" value="1"/>
</dbReference>
<name>A0A5B9MHZ5_9BACT</name>
<dbReference type="Proteomes" id="UP000321353">
    <property type="component" value="Chromosome"/>
</dbReference>
<proteinExistence type="predicted"/>
<keyword evidence="2" id="KW-1185">Reference proteome</keyword>